<dbReference type="AlphaFoldDB" id="A0A4U9DGQ2"/>
<dbReference type="EMBL" id="CABDVU010000001">
    <property type="protein sequence ID" value="VTN15648.1"/>
    <property type="molecule type" value="Genomic_DNA"/>
</dbReference>
<dbReference type="Proteomes" id="UP000339249">
    <property type="component" value="Unassembled WGS sequence"/>
</dbReference>
<feature type="region of interest" description="Disordered" evidence="1">
    <location>
        <begin position="125"/>
        <end position="200"/>
    </location>
</feature>
<reference evidence="2 3" key="1">
    <citation type="submission" date="2019-04" db="EMBL/GenBank/DDBJ databases">
        <authorList>
            <consortium name="Pathogen Informatics"/>
        </authorList>
    </citation>
    <scope>NUCLEOTIDE SEQUENCE [LARGE SCALE GENOMIC DNA]</scope>
    <source>
        <strain evidence="2 3">NCTC9185</strain>
    </source>
</reference>
<organism evidence="2 3">
    <name type="scientific">Raoultella terrigena</name>
    <name type="common">Klebsiella terrigena</name>
    <dbReference type="NCBI Taxonomy" id="577"/>
    <lineage>
        <taxon>Bacteria</taxon>
        <taxon>Pseudomonadati</taxon>
        <taxon>Pseudomonadota</taxon>
        <taxon>Gammaproteobacteria</taxon>
        <taxon>Enterobacterales</taxon>
        <taxon>Enterobacteriaceae</taxon>
        <taxon>Klebsiella/Raoultella group</taxon>
        <taxon>Raoultella</taxon>
    </lineage>
</organism>
<evidence type="ECO:0000256" key="1">
    <source>
        <dbReference type="SAM" id="MobiDB-lite"/>
    </source>
</evidence>
<evidence type="ECO:0000313" key="2">
    <source>
        <dbReference type="EMBL" id="VTN15648.1"/>
    </source>
</evidence>
<name>A0A4U9DGQ2_RAOTE</name>
<feature type="compositionally biased region" description="Low complexity" evidence="1">
    <location>
        <begin position="147"/>
        <end position="158"/>
    </location>
</feature>
<accession>A0A4U9DGQ2</accession>
<gene>
    <name evidence="2" type="primary">putA_1</name>
    <name evidence="2" type="ORF">NCTC9185_07736</name>
</gene>
<sequence>MPCSSGPQAGRSCRRCAQQYSEQAQAGTQRLLPGPTGERNTLTFIPRDRVLCVADNEQDTLTQLAAVAAVGCELLWPDNALHRELAKKLPREVSERIHFAKEADLTAQSFDAVIYHGDSDQLRAPVRAGGGAGRGDRFGTGIRPRRNQPAARAPLYRALAERQYRGGGRQRQPDDHRLRPIPAGGVGQNPSPPPGDRRTR</sequence>
<evidence type="ECO:0000313" key="3">
    <source>
        <dbReference type="Proteomes" id="UP000339249"/>
    </source>
</evidence>
<protein>
    <submittedName>
        <fullName evidence="2">Bifunctional protein putA</fullName>
    </submittedName>
</protein>
<proteinExistence type="predicted"/>